<sequence length="76" mass="8849">MTTFERYVLILKLFVRERRKTDGELLEAYKQEVGDGAVQFGARRKVNDIEIMAQELAYQESEWEIVVEYCQSGSPS</sequence>
<proteinExistence type="predicted"/>
<dbReference type="AlphaFoldDB" id="A0A4S8QQ86"/>
<dbReference type="EMBL" id="PQXL01000334">
    <property type="protein sequence ID" value="THV47108.1"/>
    <property type="molecule type" value="Genomic_DNA"/>
</dbReference>
<gene>
    <name evidence="1" type="ORF">BGAL_0334g00050</name>
</gene>
<dbReference type="Proteomes" id="UP000308671">
    <property type="component" value="Unassembled WGS sequence"/>
</dbReference>
<comment type="caution">
    <text evidence="1">The sequence shown here is derived from an EMBL/GenBank/DDBJ whole genome shotgun (WGS) entry which is preliminary data.</text>
</comment>
<evidence type="ECO:0000313" key="1">
    <source>
        <dbReference type="EMBL" id="THV47108.1"/>
    </source>
</evidence>
<accession>A0A4S8QQ86</accession>
<evidence type="ECO:0000313" key="2">
    <source>
        <dbReference type="Proteomes" id="UP000308671"/>
    </source>
</evidence>
<reference evidence="1 2" key="1">
    <citation type="submission" date="2017-12" db="EMBL/GenBank/DDBJ databases">
        <title>Comparative genomics of Botrytis spp.</title>
        <authorList>
            <person name="Valero-Jimenez C.A."/>
            <person name="Tapia P."/>
            <person name="Veloso J."/>
            <person name="Silva-Moreno E."/>
            <person name="Staats M."/>
            <person name="Valdes J.H."/>
            <person name="Van Kan J.A.L."/>
        </authorList>
    </citation>
    <scope>NUCLEOTIDE SEQUENCE [LARGE SCALE GENOMIC DNA]</scope>
    <source>
        <strain evidence="1 2">MUCL435</strain>
    </source>
</reference>
<keyword evidence="2" id="KW-1185">Reference proteome</keyword>
<protein>
    <submittedName>
        <fullName evidence="1">Uncharacterized protein</fullName>
    </submittedName>
</protein>
<name>A0A4S8QQ86_9HELO</name>
<organism evidence="1 2">
    <name type="scientific">Botrytis galanthina</name>
    <dbReference type="NCBI Taxonomy" id="278940"/>
    <lineage>
        <taxon>Eukaryota</taxon>
        <taxon>Fungi</taxon>
        <taxon>Dikarya</taxon>
        <taxon>Ascomycota</taxon>
        <taxon>Pezizomycotina</taxon>
        <taxon>Leotiomycetes</taxon>
        <taxon>Helotiales</taxon>
        <taxon>Sclerotiniaceae</taxon>
        <taxon>Botrytis</taxon>
    </lineage>
</organism>